<evidence type="ECO:0000256" key="3">
    <source>
        <dbReference type="SAM" id="SignalP"/>
    </source>
</evidence>
<dbReference type="NCBIfam" id="NF033928">
    <property type="entry name" value="alph_xenorhab_A"/>
    <property type="match status" value="1"/>
</dbReference>
<evidence type="ECO:0000256" key="2">
    <source>
        <dbReference type="SAM" id="MobiDB-lite"/>
    </source>
</evidence>
<accession>D0LUR3</accession>
<sequence>MTLITKKAASTSASLLLLATLAPGCMLSDDAEFVSPDQAASATGSAASLETADGTADDKSQDEFTNLSNGDELSPGALSDENNQFIIDQETWQKIQVYAETALRLPIDEPTMRLVLERDPAESFTDFVPLLTAYQATHAHAVDWDQNILPTSVELAVDISNYADKAGIYYGPLQQAIAAVVADSSDVGSRALVEALLNDLAADAVEYEAAALEVQNDLNAFAVQLNSDRGALSTLVTEYQQSHGATGEEVEELREREAEIDALIDQLRDDYAHAVKVAATTPTYAWVGPPGLICAATVAGIYGSQATEILRQINDLEDQLNALGTDIRQRERLRRSLAYATESVTEIEDAVAQAIPAVATIRGHWQSMHGDLAQIVTTMRDDLPTAIPLLQQLQVNLALSEWQSVGDKAEGYVLNAYISVEE</sequence>
<keyword evidence="1" id="KW-0175">Coiled coil</keyword>
<proteinExistence type="predicted"/>
<dbReference type="PANTHER" id="PTHR38443:SF2">
    <property type="entry name" value="NON-HEMOLYTIC ENTEROTOXIN LYTIC COMPONENT L1"/>
    <property type="match status" value="1"/>
</dbReference>
<organism evidence="4 5">
    <name type="scientific">Haliangium ochraceum (strain DSM 14365 / JCM 11303 / SMP-2)</name>
    <dbReference type="NCBI Taxonomy" id="502025"/>
    <lineage>
        <taxon>Bacteria</taxon>
        <taxon>Pseudomonadati</taxon>
        <taxon>Myxococcota</taxon>
        <taxon>Polyangia</taxon>
        <taxon>Haliangiales</taxon>
        <taxon>Kofleriaceae</taxon>
        <taxon>Haliangium</taxon>
    </lineage>
</organism>
<name>D0LUR3_HALO1</name>
<dbReference type="Proteomes" id="UP000001880">
    <property type="component" value="Chromosome"/>
</dbReference>
<dbReference type="SUPFAM" id="SSF58100">
    <property type="entry name" value="Bacterial hemolysins"/>
    <property type="match status" value="1"/>
</dbReference>
<dbReference type="GO" id="GO:0016020">
    <property type="term" value="C:membrane"/>
    <property type="evidence" value="ECO:0007669"/>
    <property type="project" value="InterPro"/>
</dbReference>
<feature type="signal peptide" evidence="3">
    <location>
        <begin position="1"/>
        <end position="28"/>
    </location>
</feature>
<dbReference type="Pfam" id="PF05791">
    <property type="entry name" value="Bacillus_HBL"/>
    <property type="match status" value="1"/>
</dbReference>
<feature type="region of interest" description="Disordered" evidence="2">
    <location>
        <begin position="44"/>
        <end position="79"/>
    </location>
</feature>
<dbReference type="InterPro" id="IPR008414">
    <property type="entry name" value="HBL"/>
</dbReference>
<reference evidence="4 5" key="1">
    <citation type="journal article" date="2010" name="Stand. Genomic Sci.">
        <title>Complete genome sequence of Haliangium ochraceum type strain (SMP-2).</title>
        <authorList>
            <consortium name="US DOE Joint Genome Institute (JGI-PGF)"/>
            <person name="Ivanova N."/>
            <person name="Daum C."/>
            <person name="Lang E."/>
            <person name="Abt B."/>
            <person name="Kopitz M."/>
            <person name="Saunders E."/>
            <person name="Lapidus A."/>
            <person name="Lucas S."/>
            <person name="Glavina Del Rio T."/>
            <person name="Nolan M."/>
            <person name="Tice H."/>
            <person name="Copeland A."/>
            <person name="Cheng J.F."/>
            <person name="Chen F."/>
            <person name="Bruce D."/>
            <person name="Goodwin L."/>
            <person name="Pitluck S."/>
            <person name="Mavromatis K."/>
            <person name="Pati A."/>
            <person name="Mikhailova N."/>
            <person name="Chen A."/>
            <person name="Palaniappan K."/>
            <person name="Land M."/>
            <person name="Hauser L."/>
            <person name="Chang Y.J."/>
            <person name="Jeffries C.D."/>
            <person name="Detter J.C."/>
            <person name="Brettin T."/>
            <person name="Rohde M."/>
            <person name="Goker M."/>
            <person name="Bristow J."/>
            <person name="Markowitz V."/>
            <person name="Eisen J.A."/>
            <person name="Hugenholtz P."/>
            <person name="Kyrpides N.C."/>
            <person name="Klenk H.P."/>
        </authorList>
    </citation>
    <scope>NUCLEOTIDE SEQUENCE [LARGE SCALE GENOMIC DNA]</scope>
    <source>
        <strain evidence="5">DSM 14365 / CIP 107738 / JCM 11303 / AJ 13395 / SMP-2</strain>
    </source>
</reference>
<feature type="coiled-coil region" evidence="1">
    <location>
        <begin position="306"/>
        <end position="333"/>
    </location>
</feature>
<protein>
    <submittedName>
        <fullName evidence="4">Uncharacterized protein</fullName>
    </submittedName>
</protein>
<gene>
    <name evidence="4" type="ordered locus">Hoch_1399</name>
</gene>
<keyword evidence="5" id="KW-1185">Reference proteome</keyword>
<dbReference type="STRING" id="502025.Hoch_1399"/>
<dbReference type="CDD" id="cd22656">
    <property type="entry name" value="ClyA_Cry6Aa-like"/>
    <property type="match status" value="1"/>
</dbReference>
<dbReference type="InterPro" id="IPR052785">
    <property type="entry name" value="Enterotoxin_cmpnt"/>
</dbReference>
<keyword evidence="3" id="KW-0732">Signal</keyword>
<dbReference type="KEGG" id="hoh:Hoch_1399"/>
<dbReference type="HOGENOM" id="CLU_667202_0_0_7"/>
<evidence type="ECO:0000313" key="5">
    <source>
        <dbReference type="Proteomes" id="UP000001880"/>
    </source>
</evidence>
<dbReference type="AlphaFoldDB" id="D0LUR3"/>
<evidence type="ECO:0000313" key="4">
    <source>
        <dbReference type="EMBL" id="ACY13953.1"/>
    </source>
</evidence>
<dbReference type="eggNOG" id="ENOG5032Y1T">
    <property type="taxonomic scope" value="Bacteria"/>
</dbReference>
<dbReference type="PANTHER" id="PTHR38443">
    <property type="match status" value="1"/>
</dbReference>
<evidence type="ECO:0000256" key="1">
    <source>
        <dbReference type="SAM" id="Coils"/>
    </source>
</evidence>
<dbReference type="EMBL" id="CP001804">
    <property type="protein sequence ID" value="ACY13953.1"/>
    <property type="molecule type" value="Genomic_DNA"/>
</dbReference>
<feature type="chain" id="PRO_5003011677" evidence="3">
    <location>
        <begin position="29"/>
        <end position="422"/>
    </location>
</feature>
<dbReference type="Gene3D" id="1.20.1170.10">
    <property type="match status" value="1"/>
</dbReference>